<dbReference type="AlphaFoldDB" id="A0A6P7FZN0"/>
<organism evidence="1">
    <name type="scientific">Diabrotica virgifera virgifera</name>
    <name type="common">western corn rootworm</name>
    <dbReference type="NCBI Taxonomy" id="50390"/>
    <lineage>
        <taxon>Eukaryota</taxon>
        <taxon>Metazoa</taxon>
        <taxon>Ecdysozoa</taxon>
        <taxon>Arthropoda</taxon>
        <taxon>Hexapoda</taxon>
        <taxon>Insecta</taxon>
        <taxon>Pterygota</taxon>
        <taxon>Neoptera</taxon>
        <taxon>Endopterygota</taxon>
        <taxon>Coleoptera</taxon>
        <taxon>Polyphaga</taxon>
        <taxon>Cucujiformia</taxon>
        <taxon>Chrysomeloidea</taxon>
        <taxon>Chrysomelidae</taxon>
        <taxon>Galerucinae</taxon>
        <taxon>Diabroticina</taxon>
        <taxon>Diabroticites</taxon>
        <taxon>Diabrotica</taxon>
    </lineage>
</organism>
<dbReference type="PANTHER" id="PTHR10773">
    <property type="entry name" value="DNA-DIRECTED RNA POLYMERASES I, II, AND III SUBUNIT RPABC2"/>
    <property type="match status" value="1"/>
</dbReference>
<proteinExistence type="predicted"/>
<name>A0A6P7FZN0_DIAVI</name>
<evidence type="ECO:0000313" key="1">
    <source>
        <dbReference type="RefSeq" id="XP_028142064.1"/>
    </source>
</evidence>
<reference evidence="1" key="1">
    <citation type="submission" date="2025-08" db="UniProtKB">
        <authorList>
            <consortium name="RefSeq"/>
        </authorList>
    </citation>
    <scope>IDENTIFICATION</scope>
    <source>
        <tissue evidence="1">Whole insect</tissue>
    </source>
</reference>
<sequence>MPFQMHGQILPTYNILDNKWNLNISLQEDLLEDFQEHFLQELPTFVPLVRTRWKKCDPTKWKRNIKRRETLESKATKPIDCSKCRFKCTDKFSQHVRDIICKNYWSKNFKDRKTFILSKVESHPPERRRPRTGSKKLRVDTKKYFLEYNSCNLRVCREFFTRTLLISNTVIEHAFQFKGEGGVFTSNDQRGKTRKNKDFS</sequence>
<dbReference type="RefSeq" id="XP_028142064.1">
    <property type="nucleotide sequence ID" value="XM_028286263.1"/>
</dbReference>
<protein>
    <submittedName>
        <fullName evidence="1">Uncharacterized protein LOC114335962</fullName>
    </submittedName>
</protein>
<accession>A0A6P7FZN0</accession>
<gene>
    <name evidence="1" type="primary">LOC114335962</name>
</gene>
<dbReference type="PANTHER" id="PTHR10773:SF19">
    <property type="match status" value="1"/>
</dbReference>
<dbReference type="InParanoid" id="A0A6P7FZN0"/>